<proteinExistence type="predicted"/>
<evidence type="ECO:0000313" key="2">
    <source>
        <dbReference type="EMBL" id="EJK75490.1"/>
    </source>
</evidence>
<feature type="region of interest" description="Disordered" evidence="1">
    <location>
        <begin position="118"/>
        <end position="137"/>
    </location>
</feature>
<protein>
    <submittedName>
        <fullName evidence="2">Uncharacterized protein</fullName>
    </submittedName>
</protein>
<accession>K0TDF9</accession>
<comment type="caution">
    <text evidence="2">The sequence shown here is derived from an EMBL/GenBank/DDBJ whole genome shotgun (WGS) entry which is preliminary data.</text>
</comment>
<dbReference type="Proteomes" id="UP000266841">
    <property type="component" value="Unassembled WGS sequence"/>
</dbReference>
<dbReference type="EMBL" id="AGNL01002907">
    <property type="protein sequence ID" value="EJK75490.1"/>
    <property type="molecule type" value="Genomic_DNA"/>
</dbReference>
<evidence type="ECO:0000256" key="1">
    <source>
        <dbReference type="SAM" id="MobiDB-lite"/>
    </source>
</evidence>
<feature type="region of interest" description="Disordered" evidence="1">
    <location>
        <begin position="1"/>
        <end position="26"/>
    </location>
</feature>
<evidence type="ECO:0000313" key="3">
    <source>
        <dbReference type="Proteomes" id="UP000266841"/>
    </source>
</evidence>
<feature type="region of interest" description="Disordered" evidence="1">
    <location>
        <begin position="78"/>
        <end position="109"/>
    </location>
</feature>
<gene>
    <name evidence="2" type="ORF">THAOC_02785</name>
</gene>
<dbReference type="AlphaFoldDB" id="K0TDF9"/>
<sequence>MPRRSRAELELDQQLGGDDSGEDEQGVHRCSFCPRVFPTRSSKTNHEGKCTSRYQHYNRQPLDGGNINSLVDDEVCDFDNDGGGLELDNDEDGGDEPRPDLGGATEGEVSLSRTANLLSETRRAPQEEGIGYDHTATYAPDNLSSLARSIIEREATRESQDSCPVFLHDLNNTGEIEFGEGGGIDTADLSSHSDSSVDSDFELQMESEEQVDECDAAIHLDDMWEDCKRIEDVSHLKVHEVAPKFDPNEMPSLYIAMIALMDILEDCTDLNIFDDVMRWAISFSTQYDGVFRQIGSSLATSRKPFLKELRKMFGNKVPPEPKNVHVKLPASNNVTTIPTYPFPECILHLLDDERLEGNEYLQSARDNFDR</sequence>
<name>K0TDF9_THAOC</name>
<reference evidence="2 3" key="1">
    <citation type="journal article" date="2012" name="Genome Biol.">
        <title>Genome and low-iron response of an oceanic diatom adapted to chronic iron limitation.</title>
        <authorList>
            <person name="Lommer M."/>
            <person name="Specht M."/>
            <person name="Roy A.S."/>
            <person name="Kraemer L."/>
            <person name="Andreson R."/>
            <person name="Gutowska M.A."/>
            <person name="Wolf J."/>
            <person name="Bergner S.V."/>
            <person name="Schilhabel M.B."/>
            <person name="Klostermeier U.C."/>
            <person name="Beiko R.G."/>
            <person name="Rosenstiel P."/>
            <person name="Hippler M."/>
            <person name="Laroche J."/>
        </authorList>
    </citation>
    <scope>NUCLEOTIDE SEQUENCE [LARGE SCALE GENOMIC DNA]</scope>
    <source>
        <strain evidence="2 3">CCMP1005</strain>
    </source>
</reference>
<organism evidence="2 3">
    <name type="scientific">Thalassiosira oceanica</name>
    <name type="common">Marine diatom</name>
    <dbReference type="NCBI Taxonomy" id="159749"/>
    <lineage>
        <taxon>Eukaryota</taxon>
        <taxon>Sar</taxon>
        <taxon>Stramenopiles</taxon>
        <taxon>Ochrophyta</taxon>
        <taxon>Bacillariophyta</taxon>
        <taxon>Coscinodiscophyceae</taxon>
        <taxon>Thalassiosirophycidae</taxon>
        <taxon>Thalassiosirales</taxon>
        <taxon>Thalassiosiraceae</taxon>
        <taxon>Thalassiosira</taxon>
    </lineage>
</organism>
<keyword evidence="3" id="KW-1185">Reference proteome</keyword>